<dbReference type="InterPro" id="IPR006963">
    <property type="entry name" value="Mopterin_OxRdtase_4Fe-4S_dom"/>
</dbReference>
<evidence type="ECO:0000256" key="2">
    <source>
        <dbReference type="ARBA" id="ARBA00022723"/>
    </source>
</evidence>
<dbReference type="Pfam" id="PF00384">
    <property type="entry name" value="Molybdopterin"/>
    <property type="match status" value="1"/>
</dbReference>
<protein>
    <submittedName>
        <fullName evidence="6">Molybdopterin oxidoreductase family protein</fullName>
    </submittedName>
</protein>
<evidence type="ECO:0000256" key="4">
    <source>
        <dbReference type="ARBA" id="ARBA00023014"/>
    </source>
</evidence>
<dbReference type="CDD" id="cd02766">
    <property type="entry name" value="MopB_3"/>
    <property type="match status" value="1"/>
</dbReference>
<keyword evidence="2" id="KW-0479">Metal-binding</keyword>
<gene>
    <name evidence="6" type="ORF">EOE48_01475</name>
</gene>
<dbReference type="SMART" id="SM00926">
    <property type="entry name" value="Molybdop_Fe4S4"/>
    <property type="match status" value="1"/>
</dbReference>
<dbReference type="PROSITE" id="PS51669">
    <property type="entry name" value="4FE4S_MOW_BIS_MGD"/>
    <property type="match status" value="1"/>
</dbReference>
<dbReference type="FunFam" id="2.20.25.90:FF:000012">
    <property type="entry name" value="Anaerobic selenocysteine-containing dehydrogenase"/>
    <property type="match status" value="1"/>
</dbReference>
<dbReference type="Proteomes" id="UP000286997">
    <property type="component" value="Unassembled WGS sequence"/>
</dbReference>
<dbReference type="InterPro" id="IPR037920">
    <property type="entry name" value="YoaE_C"/>
</dbReference>
<dbReference type="InterPro" id="IPR006657">
    <property type="entry name" value="MoPterin_dinucl-bd_dom"/>
</dbReference>
<evidence type="ECO:0000259" key="5">
    <source>
        <dbReference type="PROSITE" id="PS51669"/>
    </source>
</evidence>
<dbReference type="Gene3D" id="2.20.25.90">
    <property type="entry name" value="ADC-like domains"/>
    <property type="match status" value="1"/>
</dbReference>
<dbReference type="Gene3D" id="2.40.40.20">
    <property type="match status" value="1"/>
</dbReference>
<evidence type="ECO:0000313" key="7">
    <source>
        <dbReference type="Proteomes" id="UP000286997"/>
    </source>
</evidence>
<proteinExistence type="inferred from homology"/>
<dbReference type="GO" id="GO:0046872">
    <property type="term" value="F:metal ion binding"/>
    <property type="evidence" value="ECO:0007669"/>
    <property type="project" value="UniProtKB-KW"/>
</dbReference>
<dbReference type="PANTHER" id="PTHR43742:SF6">
    <property type="entry name" value="OXIDOREDUCTASE YYAE-RELATED"/>
    <property type="match status" value="1"/>
</dbReference>
<evidence type="ECO:0000313" key="6">
    <source>
        <dbReference type="EMBL" id="RVU21744.1"/>
    </source>
</evidence>
<reference evidence="6 7" key="1">
    <citation type="submission" date="2019-01" db="EMBL/GenBank/DDBJ databases">
        <authorList>
            <person name="Chen W.-M."/>
        </authorList>
    </citation>
    <scope>NUCLEOTIDE SEQUENCE [LARGE SCALE GENOMIC DNA]</scope>
    <source>
        <strain evidence="6 7">TER-1</strain>
    </source>
</reference>
<feature type="domain" description="4Fe-4S Mo/W bis-MGD-type" evidence="5">
    <location>
        <begin position="7"/>
        <end position="65"/>
    </location>
</feature>
<dbReference type="Gene3D" id="3.40.50.740">
    <property type="match status" value="1"/>
</dbReference>
<dbReference type="Pfam" id="PF01568">
    <property type="entry name" value="Molydop_binding"/>
    <property type="match status" value="1"/>
</dbReference>
<dbReference type="SUPFAM" id="SSF53706">
    <property type="entry name" value="Formate dehydrogenase/DMSO reductase, domains 1-3"/>
    <property type="match status" value="1"/>
</dbReference>
<dbReference type="AlphaFoldDB" id="A0A3S2XSC0"/>
<dbReference type="GO" id="GO:0051536">
    <property type="term" value="F:iron-sulfur cluster binding"/>
    <property type="evidence" value="ECO:0007669"/>
    <property type="project" value="UniProtKB-KW"/>
</dbReference>
<dbReference type="CDD" id="cd02786">
    <property type="entry name" value="MopB_CT_3"/>
    <property type="match status" value="1"/>
</dbReference>
<dbReference type="InterPro" id="IPR009010">
    <property type="entry name" value="Asp_de-COase-like_dom_sf"/>
</dbReference>
<evidence type="ECO:0000256" key="3">
    <source>
        <dbReference type="ARBA" id="ARBA00023004"/>
    </source>
</evidence>
<dbReference type="GO" id="GO:0043546">
    <property type="term" value="F:molybdopterin cofactor binding"/>
    <property type="evidence" value="ECO:0007669"/>
    <property type="project" value="InterPro"/>
</dbReference>
<keyword evidence="3" id="KW-0408">Iron</keyword>
<dbReference type="InterPro" id="IPR050612">
    <property type="entry name" value="Prok_Mopterin_Oxidored"/>
</dbReference>
<keyword evidence="7" id="KW-1185">Reference proteome</keyword>
<dbReference type="InterPro" id="IPR006656">
    <property type="entry name" value="Mopterin_OxRdtase"/>
</dbReference>
<sequence>MTLQPRIEHKTSTCPHDCPSVCALEVEIVDGTTVGRVRGSSRHSYTAGVVCAKVARYAERIHHPDRLTHPLIRTGPKGSGAFAQVGWDEALDRVADAFRAAEAAHGPEAVWPYYYAGTMGLVMRDGINRLRHAKGYSGQLSTICTQLAWAGYVAGTGRLTGVDPREIADSDCVVIWGTNPVHTQVNLMTHAQSARKARGATIVAVDIYDNPTMRQADLALLVRPGTDAALACAAMHVIFRDGLADRDYLARYTDCPDDLEAHLRSRDPVWAAAITGLAVEEIERFAHLVGRTKNTFFRLGYGFSRSRNGAASMHAALSIPAVTGAWRHRGGGAFHSNSGMFGIDKRLIEGLDATRPGTRMLDQSQIGRVLTGDAEALRGGPPVTALLIQNTNPVSVAPEQELVKRGFAREDLFVCVHEQFMTETARMADIVLPATMFLEHDDLYTGGGQQHVQLGLARLPAPAECRSNHDVIVALAARLGAEHPGFAMTPREIVDATLQASGYGPLAAMEDQNFVDAQAPFERAHFLDGFGHPDGRFRFRPDWTGTRIVQDGPRGPASGMPELPDYWEAPLAAATPEHPFRLATSPARNFLNSSFNETPTSLAKERHPTVMIHPDDAAPLGIGEGAWVRLSNHRGAVTLRATLFPGLRRGVLIAESIWPNDAYPDGRGINTLTGADAPAPLGGAAFHDNHVAIGALPG</sequence>
<dbReference type="Gene3D" id="3.30.2070.10">
    <property type="entry name" value="Formate dehydrogenase/DMSO reductase"/>
    <property type="match status" value="1"/>
</dbReference>
<dbReference type="SUPFAM" id="SSF50692">
    <property type="entry name" value="ADC-like"/>
    <property type="match status" value="1"/>
</dbReference>
<name>A0A3S2XSC0_9HYPH</name>
<accession>A0A3S2XSC0</accession>
<dbReference type="PANTHER" id="PTHR43742">
    <property type="entry name" value="TRIMETHYLAMINE-N-OXIDE REDUCTASE"/>
    <property type="match status" value="1"/>
</dbReference>
<dbReference type="Pfam" id="PF04879">
    <property type="entry name" value="Molybdop_Fe4S4"/>
    <property type="match status" value="1"/>
</dbReference>
<dbReference type="GO" id="GO:0016491">
    <property type="term" value="F:oxidoreductase activity"/>
    <property type="evidence" value="ECO:0007669"/>
    <property type="project" value="InterPro"/>
</dbReference>
<evidence type="ECO:0000256" key="1">
    <source>
        <dbReference type="ARBA" id="ARBA00010312"/>
    </source>
</evidence>
<comment type="similarity">
    <text evidence="1">Belongs to the prokaryotic molybdopterin-containing oxidoreductase family.</text>
</comment>
<organism evidence="6 7">
    <name type="scientific">Methylobacterium oryzihabitans</name>
    <dbReference type="NCBI Taxonomy" id="2499852"/>
    <lineage>
        <taxon>Bacteria</taxon>
        <taxon>Pseudomonadati</taxon>
        <taxon>Pseudomonadota</taxon>
        <taxon>Alphaproteobacteria</taxon>
        <taxon>Hyphomicrobiales</taxon>
        <taxon>Methylobacteriaceae</taxon>
        <taxon>Methylobacterium</taxon>
    </lineage>
</organism>
<dbReference type="EMBL" id="SACP01000001">
    <property type="protein sequence ID" value="RVU21744.1"/>
    <property type="molecule type" value="Genomic_DNA"/>
</dbReference>
<comment type="caution">
    <text evidence="6">The sequence shown here is derived from an EMBL/GenBank/DDBJ whole genome shotgun (WGS) entry which is preliminary data.</text>
</comment>
<dbReference type="Gene3D" id="3.40.228.10">
    <property type="entry name" value="Dimethylsulfoxide Reductase, domain 2"/>
    <property type="match status" value="1"/>
</dbReference>
<keyword evidence="4" id="KW-0411">Iron-sulfur</keyword>
<dbReference type="RefSeq" id="WP_127726987.1">
    <property type="nucleotide sequence ID" value="NZ_SACP01000001.1"/>
</dbReference>
<dbReference type="OrthoDB" id="9759518at2"/>